<evidence type="ECO:0000256" key="1">
    <source>
        <dbReference type="ARBA" id="ARBA00022741"/>
    </source>
</evidence>
<evidence type="ECO:0000259" key="4">
    <source>
        <dbReference type="Pfam" id="PF00501"/>
    </source>
</evidence>
<feature type="region of interest" description="Disordered" evidence="3">
    <location>
        <begin position="43"/>
        <end position="70"/>
    </location>
</feature>
<dbReference type="VEuPathDB" id="FungiDB:BTJ68_01770"/>
<dbReference type="Pfam" id="PF00501">
    <property type="entry name" value="AMP-binding"/>
    <property type="match status" value="1"/>
</dbReference>
<dbReference type="PANTHER" id="PTHR43272:SF33">
    <property type="entry name" value="AMP-BINDING DOMAIN-CONTAINING PROTEIN-RELATED"/>
    <property type="match status" value="1"/>
</dbReference>
<evidence type="ECO:0000313" key="6">
    <source>
        <dbReference type="Proteomes" id="UP000281468"/>
    </source>
</evidence>
<gene>
    <name evidence="5" type="ORF">D0862_09643</name>
</gene>
<dbReference type="GO" id="GO:0016020">
    <property type="term" value="C:membrane"/>
    <property type="evidence" value="ECO:0007669"/>
    <property type="project" value="TreeGrafter"/>
</dbReference>
<dbReference type="InterPro" id="IPR020845">
    <property type="entry name" value="AMP-binding_CS"/>
</dbReference>
<dbReference type="InterPro" id="IPR000873">
    <property type="entry name" value="AMP-dep_synth/lig_dom"/>
</dbReference>
<sequence length="739" mass="81480">MPRLTITSGETNRYTLIRNLPRTRAEHSKMFGGGDRNLALDEAAKLTPGPPPGAPYSVAVPGSEKPGRTPVYRHWRRKDEGPVTTLDPSIATVHDFFEQSAKRIPHKRCLGHRPYDRATQTFGPYVWQTYEQVHKRRANFGVGLVTLMESVGVTGVQHGVGLWCQNRPEWQIVDLGCVSQSLFSVSIYDTLGPDTTEYIINHASLTAVCSSLNHIPTLLKLAPRCPSMKIIISMDPLTEGTELPGLSKKDILNAMAAEHGVQIHYIQDVEALGEASPRPYHAPKPSDTVTINYTSGTTGNPKGVILTHANAVAAASSSFTISKQGKDDIVISYLPLAHIFERITEQSALWGGSAIGYFHGNVLELVDDMKLLRPTIFNSVPRLFNRFGGAIKAASVEAPGFKGTLSRHVVNQKLANINAKEPGKASNTHMLYDRIWARKVSGALGLDRASTMVSGSAPLDPGLHQFLRVVFANHFPQGYGLTETYAVTLAQTVGDFSAGNCGAVTIANECCLEDVADMEYTSQDKPYPRGELLVRGPTVFKEYYKNPEDTAKSFTEDGWFKTGDIVSIDELGRFRVIDRRKNVLKLAQGEYISPERIENVYLANAPYLGQAYVHGDSSQSNLVSIFGIQPDMFSAFLEKSVGLKIKDTDLKALEAAAQEQKVRSAVLKELMKVGKKAKFNSYENVRNVRLMLEPFSIDNDLLTPTLKLKRPQTAKKYRDVIDEMYAEIEKQGTPAKAKL</sequence>
<dbReference type="GO" id="GO:0005783">
    <property type="term" value="C:endoplasmic reticulum"/>
    <property type="evidence" value="ECO:0007669"/>
    <property type="project" value="TreeGrafter"/>
</dbReference>
<dbReference type="PANTHER" id="PTHR43272">
    <property type="entry name" value="LONG-CHAIN-FATTY-ACID--COA LIGASE"/>
    <property type="match status" value="1"/>
</dbReference>
<dbReference type="EMBL" id="QWIQ01000360">
    <property type="protein sequence ID" value="RMY91778.1"/>
    <property type="molecule type" value="Genomic_DNA"/>
</dbReference>
<proteinExistence type="predicted"/>
<evidence type="ECO:0000256" key="2">
    <source>
        <dbReference type="ARBA" id="ARBA00022840"/>
    </source>
</evidence>
<keyword evidence="2" id="KW-0067">ATP-binding</keyword>
<dbReference type="Proteomes" id="UP000281468">
    <property type="component" value="Unassembled WGS sequence"/>
</dbReference>
<organism evidence="5 6">
    <name type="scientific">Hortaea werneckii</name>
    <name type="common">Black yeast</name>
    <name type="synonym">Cladosporium werneckii</name>
    <dbReference type="NCBI Taxonomy" id="91943"/>
    <lineage>
        <taxon>Eukaryota</taxon>
        <taxon>Fungi</taxon>
        <taxon>Dikarya</taxon>
        <taxon>Ascomycota</taxon>
        <taxon>Pezizomycotina</taxon>
        <taxon>Dothideomycetes</taxon>
        <taxon>Dothideomycetidae</taxon>
        <taxon>Mycosphaerellales</taxon>
        <taxon>Teratosphaeriaceae</taxon>
        <taxon>Hortaea</taxon>
    </lineage>
</organism>
<evidence type="ECO:0000256" key="3">
    <source>
        <dbReference type="SAM" id="MobiDB-lite"/>
    </source>
</evidence>
<comment type="caution">
    <text evidence="5">The sequence shown here is derived from an EMBL/GenBank/DDBJ whole genome shotgun (WGS) entry which is preliminary data.</text>
</comment>
<dbReference type="PROSITE" id="PS00455">
    <property type="entry name" value="AMP_BINDING"/>
    <property type="match status" value="1"/>
</dbReference>
<dbReference type="GO" id="GO:0005524">
    <property type="term" value="F:ATP binding"/>
    <property type="evidence" value="ECO:0007669"/>
    <property type="project" value="UniProtKB-KW"/>
</dbReference>
<reference evidence="5 6" key="1">
    <citation type="journal article" date="2018" name="BMC Genomics">
        <title>Genomic evidence for intraspecific hybridization in a clonal and extremely halotolerant yeast.</title>
        <authorList>
            <person name="Gostincar C."/>
            <person name="Stajich J.E."/>
            <person name="Zupancic J."/>
            <person name="Zalar P."/>
            <person name="Gunde-Cimerman N."/>
        </authorList>
    </citation>
    <scope>NUCLEOTIDE SEQUENCE [LARGE SCALE GENOMIC DNA]</scope>
    <source>
        <strain evidence="5 6">EXF-171</strain>
    </source>
</reference>
<dbReference type="GO" id="GO:0004467">
    <property type="term" value="F:long-chain fatty acid-CoA ligase activity"/>
    <property type="evidence" value="ECO:0007669"/>
    <property type="project" value="TreeGrafter"/>
</dbReference>
<accession>A0A3M7FSG3</accession>
<dbReference type="Gene3D" id="3.40.50.12780">
    <property type="entry name" value="N-terminal domain of ligase-like"/>
    <property type="match status" value="1"/>
</dbReference>
<dbReference type="AlphaFoldDB" id="A0A3M7FSG3"/>
<dbReference type="SUPFAM" id="SSF56801">
    <property type="entry name" value="Acetyl-CoA synthetase-like"/>
    <property type="match status" value="1"/>
</dbReference>
<protein>
    <recommendedName>
        <fullName evidence="4">AMP-dependent synthetase/ligase domain-containing protein</fullName>
    </recommendedName>
</protein>
<keyword evidence="1" id="KW-0547">Nucleotide-binding</keyword>
<name>A0A3M7FSG3_HORWE</name>
<dbReference type="InterPro" id="IPR042099">
    <property type="entry name" value="ANL_N_sf"/>
</dbReference>
<feature type="domain" description="AMP-dependent synthetase/ligase" evidence="4">
    <location>
        <begin position="98"/>
        <end position="544"/>
    </location>
</feature>
<evidence type="ECO:0000313" key="5">
    <source>
        <dbReference type="EMBL" id="RMY91778.1"/>
    </source>
</evidence>